<sequence>MRRIIAVLFLTITWTVCLAQSRQISGTLSDKDTKEALAQTTVQLLRVKDSSFVAGAISDNNGRFSVKAPGDGNFLVRITSVGYKTVVKHADIRGGKDVDFGTILVSADAVMLKGATITGQATKVSLKEDTFIYNASAFRTPEGSTIEELVKRLPGAQVSDDGKITINGREVKKILVEGKEFMAGDTKTALKNIPVSVINKIKAYDQKSDMAKVTGIDDGEEEAVLDFGMKPGMNKGVFGNVDLGIGTDHRYAEKAMGSYFNDKNRFMVFANANNINDKGFPGGGFRGFGSELQGLNASKMLGVNYNFELKDKLQLDASLRWNHSDGDVNAIGSVENFVSKVGAFSNSNKFTLSRSDSWEGRLRLEWKPDTMTNIMFRPQFSYTNSDNLTSNLSASFNADPYLYVVNPLAAESIEKLDAEGLMVNKRENSGISNNENKSIKGVLQFNRKFGSRGRNVTLRVGGNYGMRDNRNLSLSNVHLYQVMNAMGLDSTYQKNRWKLMPTTNYGYSLCFAYSEPILRAMFLQFTYEFQYKYSKSDRSTYDFSNLGETFFSGLPLEYGAWNHYLARLTNPLESYYDSNLSRFSEYRNYIHDFQLMLRVIRKKYNLNVGVMLQPQKSEYRQDYQGVHVDTVRTVTNFSPTLDFRYRFSKVSNFRISYRGTTAQPGISQLLDITDDSDPLNVSKGNPGLKPSFTNNFRLFYNNYIENRQRAIMTFVNYSNTHNSISDKVTYDEKTGGRTIQPENINGNWNVMGAFMFNTAIDSTGYFNINTFTNVNYNNYVAYAAQNAGSSSVKNTTRSTSLGERIEASLRNSWLEFALDGSLNYTHSRNQLQQRSNLDTWQFAYGGSLNVTFPWGMSVATDLHNNSRRGYSDASMNTNELIWNAQFSQGLMKGKPLTISLQFYDILHQQSNFSRVVNALMRSDTEYNSIYSYAMLHVVYRLNLFGGKAAPKGMPGLPMERPGRRGVPGGFVRRPM</sequence>
<reference evidence="4 5" key="1">
    <citation type="submission" date="2018-12" db="EMBL/GenBank/DDBJ databases">
        <authorList>
            <consortium name="Pathogen Informatics"/>
        </authorList>
    </citation>
    <scope>NUCLEOTIDE SEQUENCE [LARGE SCALE GENOMIC DNA]</scope>
    <source>
        <strain evidence="4 5">NCTC13071</strain>
    </source>
</reference>
<organism evidence="4 5">
    <name type="scientific">Segatella oris</name>
    <dbReference type="NCBI Taxonomy" id="28135"/>
    <lineage>
        <taxon>Bacteria</taxon>
        <taxon>Pseudomonadati</taxon>
        <taxon>Bacteroidota</taxon>
        <taxon>Bacteroidia</taxon>
        <taxon>Bacteroidales</taxon>
        <taxon>Prevotellaceae</taxon>
        <taxon>Segatella</taxon>
    </lineage>
</organism>
<gene>
    <name evidence="4" type="ORF">NCTC13071_01796</name>
</gene>
<dbReference type="Proteomes" id="UP000274578">
    <property type="component" value="Chromosome 1"/>
</dbReference>
<dbReference type="Pfam" id="PF13620">
    <property type="entry name" value="CarboxypepD_reg"/>
    <property type="match status" value="1"/>
</dbReference>
<dbReference type="RefSeq" id="WP_025879648.1">
    <property type="nucleotide sequence ID" value="NZ_LR134384.1"/>
</dbReference>
<feature type="region of interest" description="Disordered" evidence="1">
    <location>
        <begin position="955"/>
        <end position="975"/>
    </location>
</feature>
<dbReference type="AlphaFoldDB" id="A0A448L720"/>
<proteinExistence type="predicted"/>
<accession>A0A448L720</accession>
<name>A0A448L720_9BACT</name>
<dbReference type="KEGG" id="poc:NCTC13071_01796"/>
<dbReference type="Pfam" id="PF14905">
    <property type="entry name" value="OMP_b-brl_3"/>
    <property type="match status" value="1"/>
</dbReference>
<feature type="domain" description="Outer membrane protein beta-barrel" evidence="3">
    <location>
        <begin position="601"/>
        <end position="796"/>
    </location>
</feature>
<dbReference type="InterPro" id="IPR041700">
    <property type="entry name" value="OMP_b-brl_3"/>
</dbReference>
<feature type="chain" id="PRO_5019367247" description="Outer membrane protein beta-barrel domain-containing protein" evidence="2">
    <location>
        <begin position="20"/>
        <end position="975"/>
    </location>
</feature>
<evidence type="ECO:0000259" key="3">
    <source>
        <dbReference type="Pfam" id="PF14905"/>
    </source>
</evidence>
<dbReference type="SUPFAM" id="SSF49478">
    <property type="entry name" value="Cna protein B-type domain"/>
    <property type="match status" value="1"/>
</dbReference>
<feature type="signal peptide" evidence="2">
    <location>
        <begin position="1"/>
        <end position="19"/>
    </location>
</feature>
<dbReference type="SUPFAM" id="SSF56935">
    <property type="entry name" value="Porins"/>
    <property type="match status" value="1"/>
</dbReference>
<evidence type="ECO:0000256" key="2">
    <source>
        <dbReference type="SAM" id="SignalP"/>
    </source>
</evidence>
<keyword evidence="2" id="KW-0732">Signal</keyword>
<evidence type="ECO:0000256" key="1">
    <source>
        <dbReference type="SAM" id="MobiDB-lite"/>
    </source>
</evidence>
<dbReference type="EMBL" id="LR134384">
    <property type="protein sequence ID" value="VEH15785.1"/>
    <property type="molecule type" value="Genomic_DNA"/>
</dbReference>
<dbReference type="Gene3D" id="2.60.40.1120">
    <property type="entry name" value="Carboxypeptidase-like, regulatory domain"/>
    <property type="match status" value="1"/>
</dbReference>
<evidence type="ECO:0000313" key="5">
    <source>
        <dbReference type="Proteomes" id="UP000274578"/>
    </source>
</evidence>
<evidence type="ECO:0000313" key="4">
    <source>
        <dbReference type="EMBL" id="VEH15785.1"/>
    </source>
</evidence>
<dbReference type="GeneID" id="85012591"/>
<protein>
    <recommendedName>
        <fullName evidence="3">Outer membrane protein beta-barrel domain-containing protein</fullName>
    </recommendedName>
</protein>